<sequence length="79" mass="9483">MEGRQFSEADEQKWMVGASMGPEAREQFRGKPIMYDLEIWDDARRKTLERLRTKDDESVNHHWAWHHGREHQTNHKGPN</sequence>
<evidence type="ECO:0000313" key="3">
    <source>
        <dbReference type="Proteomes" id="UP000707206"/>
    </source>
</evidence>
<comment type="caution">
    <text evidence="2">The sequence shown here is derived from an EMBL/GenBank/DDBJ whole genome shotgun (WGS) entry which is preliminary data.</text>
</comment>
<keyword evidence="3" id="KW-1185">Reference proteome</keyword>
<accession>A0A967AT97</accession>
<proteinExistence type="predicted"/>
<dbReference type="AlphaFoldDB" id="A0A967AT97"/>
<reference evidence="2" key="2">
    <citation type="submission" date="2020-03" db="EMBL/GenBank/DDBJ databases">
        <title>Flavobacteriaceae bacterium strain TP-CH-4, a member of the family Flavobacteriaceae isolated from a deep-sea seamount.</title>
        <authorList>
            <person name="Zhang D.-C."/>
        </authorList>
    </citation>
    <scope>NUCLEOTIDE SEQUENCE</scope>
    <source>
        <strain evidence="2">TP-CH-4</strain>
    </source>
</reference>
<feature type="region of interest" description="Disordered" evidence="1">
    <location>
        <begin position="59"/>
        <end position="79"/>
    </location>
</feature>
<dbReference type="Proteomes" id="UP000707206">
    <property type="component" value="Unassembled WGS sequence"/>
</dbReference>
<dbReference type="SUPFAM" id="SSF109854">
    <property type="entry name" value="DinB/YfiT-like putative metalloenzymes"/>
    <property type="match status" value="1"/>
</dbReference>
<organism evidence="2 3">
    <name type="scientific">Pelagihabitans pacificus</name>
    <dbReference type="NCBI Taxonomy" id="2696054"/>
    <lineage>
        <taxon>Bacteria</taxon>
        <taxon>Pseudomonadati</taxon>
        <taxon>Bacteroidota</taxon>
        <taxon>Flavobacteriia</taxon>
        <taxon>Flavobacteriales</taxon>
        <taxon>Flavobacteriaceae</taxon>
        <taxon>Pelagihabitans</taxon>
    </lineage>
</organism>
<dbReference type="RefSeq" id="WP_152573486.1">
    <property type="nucleotide sequence ID" value="NZ_VIKU02000001.1"/>
</dbReference>
<protein>
    <submittedName>
        <fullName evidence="2">Uncharacterized protein</fullName>
    </submittedName>
</protein>
<dbReference type="EMBL" id="VIKU02000001">
    <property type="protein sequence ID" value="NHF59030.1"/>
    <property type="molecule type" value="Genomic_DNA"/>
</dbReference>
<evidence type="ECO:0000256" key="1">
    <source>
        <dbReference type="SAM" id="MobiDB-lite"/>
    </source>
</evidence>
<reference evidence="2" key="1">
    <citation type="submission" date="2019-07" db="EMBL/GenBank/DDBJ databases">
        <authorList>
            <person name="De-Chao Zhang Q."/>
        </authorList>
    </citation>
    <scope>NUCLEOTIDE SEQUENCE</scope>
    <source>
        <strain evidence="2">TP-CH-4</strain>
    </source>
</reference>
<name>A0A967AT97_9FLAO</name>
<gene>
    <name evidence="2" type="ORF">FK220_006745</name>
</gene>
<evidence type="ECO:0000313" key="2">
    <source>
        <dbReference type="EMBL" id="NHF59030.1"/>
    </source>
</evidence>
<dbReference type="Gene3D" id="1.20.120.450">
    <property type="entry name" value="dinb family like domain"/>
    <property type="match status" value="1"/>
</dbReference>
<dbReference type="InterPro" id="IPR034660">
    <property type="entry name" value="DinB/YfiT-like"/>
</dbReference>